<dbReference type="Proteomes" id="UP000180215">
    <property type="component" value="Unassembled WGS sequence"/>
</dbReference>
<dbReference type="CDD" id="cd07251">
    <property type="entry name" value="VOC_like"/>
    <property type="match status" value="1"/>
</dbReference>
<proteinExistence type="predicted"/>
<name>A0A1S1PA69_METEX</name>
<dbReference type="PANTHER" id="PTHR36503:SF1">
    <property type="entry name" value="BLR2520 PROTEIN"/>
    <property type="match status" value="1"/>
</dbReference>
<dbReference type="SUPFAM" id="SSF54593">
    <property type="entry name" value="Glyoxalase/Bleomycin resistance protein/Dihydroxybiphenyl dioxygenase"/>
    <property type="match status" value="1"/>
</dbReference>
<protein>
    <submittedName>
        <fullName evidence="2">Glyoxalase</fullName>
    </submittedName>
</protein>
<evidence type="ECO:0000313" key="3">
    <source>
        <dbReference type="Proteomes" id="UP000180215"/>
    </source>
</evidence>
<dbReference type="PANTHER" id="PTHR36503">
    <property type="entry name" value="BLR2520 PROTEIN"/>
    <property type="match status" value="1"/>
</dbReference>
<comment type="caution">
    <text evidence="2">The sequence shown here is derived from an EMBL/GenBank/DDBJ whole genome shotgun (WGS) entry which is preliminary data.</text>
</comment>
<reference evidence="2 3" key="1">
    <citation type="submission" date="2016-10" db="EMBL/GenBank/DDBJ databases">
        <title>Draft genome sequence of Methylobacterium extorquens CP3, a seed endophyte of Crotalaria pumila with plant growth-promoting and metal tolerance properties.</title>
        <authorList>
            <person name="Sanchez-Lopez A.S."/>
            <person name="Van Hamme J.D."/>
            <person name="Thijs S."/>
            <person name="Mcammond B.M."/>
            <person name="Stevens V."/>
            <person name="Gonzalez-Chavez M.D.C."/>
            <person name="Vangronsveld J."/>
        </authorList>
    </citation>
    <scope>NUCLEOTIDE SEQUENCE [LARGE SCALE GENOMIC DNA]</scope>
    <source>
        <strain evidence="2 3">CP3</strain>
    </source>
</reference>
<evidence type="ECO:0000259" key="1">
    <source>
        <dbReference type="PROSITE" id="PS51819"/>
    </source>
</evidence>
<gene>
    <name evidence="2" type="ORF">BK022_01185</name>
</gene>
<feature type="domain" description="VOC" evidence="1">
    <location>
        <begin position="4"/>
        <end position="126"/>
    </location>
</feature>
<dbReference type="Gene3D" id="3.10.180.10">
    <property type="entry name" value="2,3-Dihydroxybiphenyl 1,2-Dioxygenase, domain 1"/>
    <property type="match status" value="1"/>
</dbReference>
<dbReference type="AlphaFoldDB" id="A0A1S1PA69"/>
<organism evidence="2 3">
    <name type="scientific">Methylorubrum extorquens</name>
    <name type="common">Methylobacterium dichloromethanicum</name>
    <name type="synonym">Methylobacterium extorquens</name>
    <dbReference type="NCBI Taxonomy" id="408"/>
    <lineage>
        <taxon>Bacteria</taxon>
        <taxon>Pseudomonadati</taxon>
        <taxon>Pseudomonadota</taxon>
        <taxon>Alphaproteobacteria</taxon>
        <taxon>Hyphomicrobiales</taxon>
        <taxon>Methylobacteriaceae</taxon>
        <taxon>Methylorubrum</taxon>
    </lineage>
</organism>
<dbReference type="InterPro" id="IPR004360">
    <property type="entry name" value="Glyas_Fos-R_dOase_dom"/>
</dbReference>
<dbReference type="EMBL" id="MNAO01000005">
    <property type="protein sequence ID" value="OHV18191.1"/>
    <property type="molecule type" value="Genomic_DNA"/>
</dbReference>
<accession>A0A1S1PA69</accession>
<dbReference type="InterPro" id="IPR029068">
    <property type="entry name" value="Glyas_Bleomycin-R_OHBP_Dase"/>
</dbReference>
<sequence length="141" mass="15249">MDPRLSLITLGVADLDRATSFYEGLGWPRRVQSAHGVTFFQIGGLGLSLYPRAELAKDAGVPLANSPSQGFTLAYNTRSRDEVSKVLAQAEALGAQITQHAQDAVWGGHHGHFCDLDGFLWEVAWNPSFVLEDDGSLILPA</sequence>
<dbReference type="PROSITE" id="PS51819">
    <property type="entry name" value="VOC"/>
    <property type="match status" value="1"/>
</dbReference>
<evidence type="ECO:0000313" key="2">
    <source>
        <dbReference type="EMBL" id="OHV18191.1"/>
    </source>
</evidence>
<dbReference type="InterPro" id="IPR037523">
    <property type="entry name" value="VOC_core"/>
</dbReference>
<dbReference type="Pfam" id="PF00903">
    <property type="entry name" value="Glyoxalase"/>
    <property type="match status" value="1"/>
</dbReference>